<gene>
    <name evidence="2" type="ORF">METZ01_LOCUS209621</name>
</gene>
<accession>A0A382F3W7</accession>
<dbReference type="EMBL" id="UINC01047462">
    <property type="protein sequence ID" value="SVB56767.1"/>
    <property type="molecule type" value="Genomic_DNA"/>
</dbReference>
<dbReference type="Gene3D" id="3.40.50.11440">
    <property type="match status" value="1"/>
</dbReference>
<organism evidence="2">
    <name type="scientific">marine metagenome</name>
    <dbReference type="NCBI Taxonomy" id="408172"/>
    <lineage>
        <taxon>unclassified sequences</taxon>
        <taxon>metagenomes</taxon>
        <taxon>ecological metagenomes</taxon>
    </lineage>
</organism>
<dbReference type="InterPro" id="IPR018657">
    <property type="entry name" value="LarA-like_N"/>
</dbReference>
<dbReference type="GO" id="GO:0050043">
    <property type="term" value="F:lactate racemase activity"/>
    <property type="evidence" value="ECO:0007669"/>
    <property type="project" value="InterPro"/>
</dbReference>
<sequence>MFRVHQRFDATPPVDVATSVAAGFPVIHGRLKPGMRVAVGVGSRGISNLSKVVAAVIGELKSAGTAPFIIPAMGSHGGATPEGQAGLLADYGVTEASMGVPVRASMEVKSLGQADDGQDVPWSCEALAADGVVVINRIKPHTDFAGPMGSGLTKMLVVGLGKHAGASAYHAAALKLGYEAALTRLAKVVFERAPVLGGVAIVENAMHDSARVEVLAADVIPQREPELCAEAATMMPALPFDEIDLLIVDQIGKNISGTGMDTNTIGRSVHGYHLMPEHAAAKPFIWRIFVRGLTPETHGNAIGIGLAEATTRRLVAEVDAAALRTNVLTSRAVQCAKLPMDFETDAEAILAMLASLPDSDPAKARVVRIRDTLSLGTLEVSAALDAEVAAHPAVEPLGQVEPMQFDESGNLAELAL</sequence>
<name>A0A382F3W7_9ZZZZ</name>
<proteinExistence type="predicted"/>
<protein>
    <recommendedName>
        <fullName evidence="1">LarA-like N-terminal domain-containing protein</fullName>
    </recommendedName>
</protein>
<feature type="domain" description="LarA-like N-terminal" evidence="1">
    <location>
        <begin position="47"/>
        <end position="174"/>
    </location>
</feature>
<evidence type="ECO:0000313" key="2">
    <source>
        <dbReference type="EMBL" id="SVB56767.1"/>
    </source>
</evidence>
<reference evidence="2" key="1">
    <citation type="submission" date="2018-05" db="EMBL/GenBank/DDBJ databases">
        <authorList>
            <person name="Lanie J.A."/>
            <person name="Ng W.-L."/>
            <person name="Kazmierczak K.M."/>
            <person name="Andrzejewski T.M."/>
            <person name="Davidsen T.M."/>
            <person name="Wayne K.J."/>
            <person name="Tettelin H."/>
            <person name="Glass J.I."/>
            <person name="Rusch D."/>
            <person name="Podicherti R."/>
            <person name="Tsui H.-C.T."/>
            <person name="Winkler M.E."/>
        </authorList>
    </citation>
    <scope>NUCLEOTIDE SEQUENCE</scope>
</reference>
<dbReference type="AlphaFoldDB" id="A0A382F3W7"/>
<dbReference type="Pfam" id="PF09861">
    <property type="entry name" value="Lar_N"/>
    <property type="match status" value="1"/>
</dbReference>
<evidence type="ECO:0000259" key="1">
    <source>
        <dbReference type="Pfam" id="PF09861"/>
    </source>
</evidence>